<dbReference type="Proteomes" id="UP000197065">
    <property type="component" value="Unassembled WGS sequence"/>
</dbReference>
<dbReference type="Pfam" id="PF01311">
    <property type="entry name" value="Bac_export_1"/>
    <property type="match status" value="1"/>
</dbReference>
<keyword evidence="4 10" id="KW-1003">Cell membrane</keyword>
<evidence type="ECO:0000256" key="4">
    <source>
        <dbReference type="ARBA" id="ARBA00022475"/>
    </source>
</evidence>
<keyword evidence="5 10" id="KW-0812">Transmembrane</keyword>
<feature type="transmembrane region" description="Helical" evidence="10">
    <location>
        <begin position="127"/>
        <end position="145"/>
    </location>
</feature>
<comment type="similarity">
    <text evidence="2 10">Belongs to the FliR/MopE/SpaR family.</text>
</comment>
<reference evidence="11 12" key="1">
    <citation type="submission" date="2017-06" db="EMBL/GenBank/DDBJ databases">
        <authorList>
            <person name="Kim H.J."/>
            <person name="Triplett B.A."/>
        </authorList>
    </citation>
    <scope>NUCLEOTIDE SEQUENCE [LARGE SCALE GENOMIC DNA]</scope>
    <source>
        <strain evidence="11 12">B29T1</strain>
    </source>
</reference>
<dbReference type="GO" id="GO:0009425">
    <property type="term" value="C:bacterial-type flagellum basal body"/>
    <property type="evidence" value="ECO:0007669"/>
    <property type="project" value="UniProtKB-SubCell"/>
</dbReference>
<dbReference type="NCBIfam" id="TIGR01400">
    <property type="entry name" value="fliR"/>
    <property type="match status" value="1"/>
</dbReference>
<keyword evidence="12" id="KW-1185">Reference proteome</keyword>
<keyword evidence="11" id="KW-0969">Cilium</keyword>
<evidence type="ECO:0000256" key="6">
    <source>
        <dbReference type="ARBA" id="ARBA00022989"/>
    </source>
</evidence>
<dbReference type="EMBL" id="FYEH01000003">
    <property type="protein sequence ID" value="SNB63495.1"/>
    <property type="molecule type" value="Genomic_DNA"/>
</dbReference>
<comment type="function">
    <text evidence="1 10">Role in flagellar biosynthesis.</text>
</comment>
<dbReference type="PRINTS" id="PR00953">
    <property type="entry name" value="TYPE3IMRPROT"/>
</dbReference>
<dbReference type="GO" id="GO:0006605">
    <property type="term" value="P:protein targeting"/>
    <property type="evidence" value="ECO:0007669"/>
    <property type="project" value="UniProtKB-UniRule"/>
</dbReference>
<dbReference type="GO" id="GO:0005886">
    <property type="term" value="C:plasma membrane"/>
    <property type="evidence" value="ECO:0007669"/>
    <property type="project" value="UniProtKB-SubCell"/>
</dbReference>
<keyword evidence="7 10" id="KW-0472">Membrane</keyword>
<evidence type="ECO:0000313" key="12">
    <source>
        <dbReference type="Proteomes" id="UP000197065"/>
    </source>
</evidence>
<keyword evidence="8 10" id="KW-0975">Bacterial flagellum</keyword>
<evidence type="ECO:0000256" key="1">
    <source>
        <dbReference type="ARBA" id="ARBA00002578"/>
    </source>
</evidence>
<feature type="transmembrane region" description="Helical" evidence="10">
    <location>
        <begin position="13"/>
        <end position="35"/>
    </location>
</feature>
<accession>A0A212QUZ6</accession>
<dbReference type="OrthoDB" id="9779817at2"/>
<evidence type="ECO:0000256" key="2">
    <source>
        <dbReference type="ARBA" id="ARBA00009772"/>
    </source>
</evidence>
<organism evidence="11 12">
    <name type="scientific">Arboricoccus pini</name>
    <dbReference type="NCBI Taxonomy" id="1963835"/>
    <lineage>
        <taxon>Bacteria</taxon>
        <taxon>Pseudomonadati</taxon>
        <taxon>Pseudomonadota</taxon>
        <taxon>Alphaproteobacteria</taxon>
        <taxon>Geminicoccales</taxon>
        <taxon>Geminicoccaceae</taxon>
        <taxon>Arboricoccus</taxon>
    </lineage>
</organism>
<gene>
    <name evidence="11" type="ORF">SAMN07250955_103345</name>
</gene>
<keyword evidence="11" id="KW-0282">Flagellum</keyword>
<keyword evidence="6 10" id="KW-1133">Transmembrane helix</keyword>
<sequence>MNGLLTAALGADVASASLAVIFLVFLRAGTALMLLPGFSDAQVPTRFRLGLALILSVILALSLGARAPLIPGDPGSFVLLFISEMSIGLAIGFTARLGIAVLSFAGALMAMQSGLAAAAFFDPQDTSQRTIFTSFLSMAAITLLFVTDGQRWLLGGLAASYDLLPAGMPLPLDDMMQLLLRLGGDVFRVGLQISAPLVAVSLVTNLTLGLLNRMMPSLQVLSVAISAQLLVGLAATAIAMGSALLLTLSQIEHSVAWLLPPLP</sequence>
<feature type="transmembrane region" description="Helical" evidence="10">
    <location>
        <begin position="100"/>
        <end position="121"/>
    </location>
</feature>
<keyword evidence="11" id="KW-0966">Cell projection</keyword>
<evidence type="ECO:0000256" key="8">
    <source>
        <dbReference type="ARBA" id="ARBA00023143"/>
    </source>
</evidence>
<feature type="transmembrane region" description="Helical" evidence="10">
    <location>
        <begin position="152"/>
        <end position="170"/>
    </location>
</feature>
<dbReference type="PANTHER" id="PTHR30065">
    <property type="entry name" value="FLAGELLAR BIOSYNTHETIC PROTEIN FLIR"/>
    <property type="match status" value="1"/>
</dbReference>
<dbReference type="InterPro" id="IPR006303">
    <property type="entry name" value="FliR"/>
</dbReference>
<evidence type="ECO:0000256" key="9">
    <source>
        <dbReference type="NCBIfam" id="TIGR01400"/>
    </source>
</evidence>
<evidence type="ECO:0000256" key="3">
    <source>
        <dbReference type="ARBA" id="ARBA00021717"/>
    </source>
</evidence>
<protein>
    <recommendedName>
        <fullName evidence="3 9">Flagellar biosynthetic protein FliR</fullName>
    </recommendedName>
</protein>
<dbReference type="GO" id="GO:0044780">
    <property type="term" value="P:bacterial-type flagellum assembly"/>
    <property type="evidence" value="ECO:0007669"/>
    <property type="project" value="UniProtKB-UniRule"/>
</dbReference>
<evidence type="ECO:0000256" key="7">
    <source>
        <dbReference type="ARBA" id="ARBA00023136"/>
    </source>
</evidence>
<evidence type="ECO:0000256" key="10">
    <source>
        <dbReference type="RuleBase" id="RU362071"/>
    </source>
</evidence>
<name>A0A212QUZ6_9PROT</name>
<dbReference type="InterPro" id="IPR002010">
    <property type="entry name" value="T3SS_IM_R"/>
</dbReference>
<dbReference type="AlphaFoldDB" id="A0A212QUZ6"/>
<dbReference type="RefSeq" id="WP_088560558.1">
    <property type="nucleotide sequence ID" value="NZ_FYEH01000003.1"/>
</dbReference>
<feature type="transmembrane region" description="Helical" evidence="10">
    <location>
        <begin position="223"/>
        <end position="248"/>
    </location>
</feature>
<feature type="transmembrane region" description="Helical" evidence="10">
    <location>
        <begin position="190"/>
        <end position="211"/>
    </location>
</feature>
<evidence type="ECO:0000256" key="5">
    <source>
        <dbReference type="ARBA" id="ARBA00022692"/>
    </source>
</evidence>
<dbReference type="PANTHER" id="PTHR30065:SF8">
    <property type="entry name" value="FLAGELLAR BIOSYNTHETIC PROTEIN FLIR"/>
    <property type="match status" value="1"/>
</dbReference>
<feature type="transmembrane region" description="Helical" evidence="10">
    <location>
        <begin position="47"/>
        <end position="69"/>
    </location>
</feature>
<proteinExistence type="inferred from homology"/>
<feature type="transmembrane region" description="Helical" evidence="10">
    <location>
        <begin position="75"/>
        <end position="93"/>
    </location>
</feature>
<evidence type="ECO:0000313" key="11">
    <source>
        <dbReference type="EMBL" id="SNB63495.1"/>
    </source>
</evidence>
<comment type="subcellular location">
    <subcellularLocation>
        <location evidence="10">Cell membrane</location>
        <topology evidence="10">Multi-pass membrane protein</topology>
    </subcellularLocation>
    <subcellularLocation>
        <location evidence="10">Bacterial flagellum basal body</location>
    </subcellularLocation>
</comment>